<keyword evidence="2" id="KW-1133">Transmembrane helix</keyword>
<keyword evidence="2" id="KW-0472">Membrane</keyword>
<dbReference type="GO" id="GO:0016780">
    <property type="term" value="F:phosphotransferase activity, for other substituted phosphate groups"/>
    <property type="evidence" value="ECO:0007669"/>
    <property type="project" value="TreeGrafter"/>
</dbReference>
<organism evidence="4 5">
    <name type="scientific">Pseudoalteromonas piscicida</name>
    <dbReference type="NCBI Taxonomy" id="43662"/>
    <lineage>
        <taxon>Bacteria</taxon>
        <taxon>Pseudomonadati</taxon>
        <taxon>Pseudomonadota</taxon>
        <taxon>Gammaproteobacteria</taxon>
        <taxon>Alteromonadales</taxon>
        <taxon>Pseudoalteromonadaceae</taxon>
        <taxon>Pseudoalteromonas</taxon>
    </lineage>
</organism>
<protein>
    <submittedName>
        <fullName evidence="4">Sugar transferase</fullName>
    </submittedName>
</protein>
<keyword evidence="4" id="KW-0808">Transferase</keyword>
<evidence type="ECO:0000259" key="3">
    <source>
        <dbReference type="Pfam" id="PF02397"/>
    </source>
</evidence>
<feature type="domain" description="Bacterial sugar transferase" evidence="3">
    <location>
        <begin position="2"/>
        <end position="177"/>
    </location>
</feature>
<dbReference type="Pfam" id="PF02397">
    <property type="entry name" value="Bac_transf"/>
    <property type="match status" value="1"/>
</dbReference>
<dbReference type="AlphaFoldDB" id="A0AAD0RHA3"/>
<dbReference type="KEGG" id="ppis:B1L02_14475"/>
<gene>
    <name evidence="4" type="ORF">D0511_03250</name>
</gene>
<keyword evidence="2" id="KW-0812">Transmembrane</keyword>
<name>A0AAD0RHA3_PSEO7</name>
<evidence type="ECO:0000256" key="2">
    <source>
        <dbReference type="SAM" id="Phobius"/>
    </source>
</evidence>
<dbReference type="EMBL" id="CP031761">
    <property type="protein sequence ID" value="AXR01196.1"/>
    <property type="molecule type" value="Genomic_DNA"/>
</dbReference>
<sequence length="186" mass="21390">MKRIFDFVICGVVLTLLSPLLLLSVIMIKLTSKGPVFFLQERLGKNGQLFQVYKFRTMTDEVRRFDVQVYNSDSEVTLFGKFARRLKIDELPQLLNVLKGDMSIVGPRPCLPSLQKEFNEDGQARLLVRPGLTGLAQVNGNIYLSWEERWKLDRQYVENQSLLLDLKIILRTVAVVFLGEKWGKKA</sequence>
<dbReference type="InterPro" id="IPR003362">
    <property type="entry name" value="Bact_transf"/>
</dbReference>
<evidence type="ECO:0000256" key="1">
    <source>
        <dbReference type="ARBA" id="ARBA00006464"/>
    </source>
</evidence>
<evidence type="ECO:0000313" key="5">
    <source>
        <dbReference type="Proteomes" id="UP000258102"/>
    </source>
</evidence>
<dbReference type="RefSeq" id="WP_088531585.1">
    <property type="nucleotide sequence ID" value="NZ_CP021646.1"/>
</dbReference>
<reference evidence="4 5" key="1">
    <citation type="submission" date="2018-08" db="EMBL/GenBank/DDBJ databases">
        <title>Whole Genome Sequences of Two Pseudoalteromonas piscicida Strains, DE1-A and DE2-A, which Exhibit Strong Antibacterial Activity against Vibrio vulnificus.</title>
        <authorList>
            <person name="Richards G.P."/>
            <person name="Needleman D.S."/>
            <person name="Watson M.A."/>
            <person name="Polson S.W."/>
        </authorList>
    </citation>
    <scope>NUCLEOTIDE SEQUENCE [LARGE SCALE GENOMIC DNA]</scope>
    <source>
        <strain evidence="4 5">DE2-A</strain>
    </source>
</reference>
<dbReference type="PANTHER" id="PTHR30576">
    <property type="entry name" value="COLANIC BIOSYNTHESIS UDP-GLUCOSE LIPID CARRIER TRANSFERASE"/>
    <property type="match status" value="1"/>
</dbReference>
<evidence type="ECO:0000313" key="4">
    <source>
        <dbReference type="EMBL" id="AXR01196.1"/>
    </source>
</evidence>
<comment type="similarity">
    <text evidence="1">Belongs to the bacterial sugar transferase family.</text>
</comment>
<dbReference type="PANTHER" id="PTHR30576:SF0">
    <property type="entry name" value="UNDECAPRENYL-PHOSPHATE N-ACETYLGALACTOSAMINYL 1-PHOSPHATE TRANSFERASE-RELATED"/>
    <property type="match status" value="1"/>
</dbReference>
<proteinExistence type="inferred from homology"/>
<dbReference type="Proteomes" id="UP000258102">
    <property type="component" value="Chromosome 1"/>
</dbReference>
<accession>A0AAD0RHA3</accession>
<feature type="transmembrane region" description="Helical" evidence="2">
    <location>
        <begin position="7"/>
        <end position="28"/>
    </location>
</feature>